<dbReference type="PANTHER" id="PTHR30570">
    <property type="entry name" value="PERIPLASMIC PHOSPHATE BINDING COMPONENT OF PHOSPHATE ABC TRANSPORTER"/>
    <property type="match status" value="1"/>
</dbReference>
<dbReference type="PATRIC" id="fig|1230457.4.peg.2832"/>
<dbReference type="Proteomes" id="UP000011615">
    <property type="component" value="Unassembled WGS sequence"/>
</dbReference>
<dbReference type="EMBL" id="AOIT01000055">
    <property type="protein sequence ID" value="ELZ18107.1"/>
    <property type="molecule type" value="Genomic_DNA"/>
</dbReference>
<name>M0C6Y3_9EURY</name>
<comment type="caution">
    <text evidence="5">The sequence shown here is derived from an EMBL/GenBank/DDBJ whole genome shotgun (WGS) entry which is preliminary data.</text>
</comment>
<keyword evidence="2" id="KW-0732">Signal</keyword>
<gene>
    <name evidence="5" type="ORF">C476_14089</name>
</gene>
<dbReference type="InterPro" id="IPR024370">
    <property type="entry name" value="PBP_domain"/>
</dbReference>
<sequence>MRRDLFERSLEGVSRRNVLTATSGITAAAFAGCLGSETSSDGEPTGNGTDETEDGDSLSGEVTITGSSTVYPISEEMKTRFMEKHPDVTVTVDSTGSGGGFENHFCPSDSDINAASRPIKDAEKTHCGKNDVTPVEMQIAGDALTMAVSTENMWAECLSFDQLAKIWREGGAETWADLNADWPDEPFERYGPDTTSGTYDWFSQHVVSRAGTHRSDYVSTEDDETIVQGLEGSPYAIGYFGYSYYAQNKDRIKALAVKANKDDACGDPSLQAAKTGTYPMARPLFMYPSEEALQREAVAEFVRFYLENATADWIADEINYVPSSDEQAETNLQTLAEIVGE</sequence>
<feature type="region of interest" description="Disordered" evidence="3">
    <location>
        <begin position="34"/>
        <end position="69"/>
    </location>
</feature>
<accession>M0C6Y3</accession>
<feature type="domain" description="PBP" evidence="4">
    <location>
        <begin position="55"/>
        <end position="306"/>
    </location>
</feature>
<evidence type="ECO:0000256" key="2">
    <source>
        <dbReference type="ARBA" id="ARBA00022729"/>
    </source>
</evidence>
<keyword evidence="1" id="KW-0813">Transport</keyword>
<dbReference type="SUPFAM" id="SSF53850">
    <property type="entry name" value="Periplasmic binding protein-like II"/>
    <property type="match status" value="1"/>
</dbReference>
<dbReference type="OrthoDB" id="53390at2157"/>
<dbReference type="GO" id="GO:0042301">
    <property type="term" value="F:phosphate ion binding"/>
    <property type="evidence" value="ECO:0007669"/>
    <property type="project" value="InterPro"/>
</dbReference>
<protein>
    <submittedName>
        <fullName evidence="5">Phosphate binding protein</fullName>
    </submittedName>
</protein>
<dbReference type="InterPro" id="IPR011862">
    <property type="entry name" value="Phos-bd"/>
</dbReference>
<feature type="compositionally biased region" description="Polar residues" evidence="3">
    <location>
        <begin position="36"/>
        <end position="49"/>
    </location>
</feature>
<evidence type="ECO:0000313" key="6">
    <source>
        <dbReference type="Proteomes" id="UP000011615"/>
    </source>
</evidence>
<dbReference type="Pfam" id="PF12849">
    <property type="entry name" value="PBP_like_2"/>
    <property type="match status" value="1"/>
</dbReference>
<evidence type="ECO:0000259" key="4">
    <source>
        <dbReference type="Pfam" id="PF12849"/>
    </source>
</evidence>
<dbReference type="RefSeq" id="WP_008014056.1">
    <property type="nucleotide sequence ID" value="NZ_AOIT01000055.1"/>
</dbReference>
<dbReference type="NCBIfam" id="TIGR02136">
    <property type="entry name" value="ptsS_2"/>
    <property type="match status" value="1"/>
</dbReference>
<evidence type="ECO:0000256" key="1">
    <source>
        <dbReference type="ARBA" id="ARBA00022448"/>
    </source>
</evidence>
<keyword evidence="6" id="KW-1185">Reference proteome</keyword>
<dbReference type="STRING" id="1230457.C476_14089"/>
<dbReference type="InterPro" id="IPR050811">
    <property type="entry name" value="Phosphate_ABC_transporter"/>
</dbReference>
<feature type="compositionally biased region" description="Polar residues" evidence="3">
    <location>
        <begin position="60"/>
        <end position="69"/>
    </location>
</feature>
<proteinExistence type="predicted"/>
<reference evidence="5 6" key="1">
    <citation type="journal article" date="2014" name="PLoS Genet.">
        <title>Phylogenetically driven sequencing of extremely halophilic archaea reveals strategies for static and dynamic osmo-response.</title>
        <authorList>
            <person name="Becker E.A."/>
            <person name="Seitzer P.M."/>
            <person name="Tritt A."/>
            <person name="Larsen D."/>
            <person name="Krusor M."/>
            <person name="Yao A.I."/>
            <person name="Wu D."/>
            <person name="Madern D."/>
            <person name="Eisen J.A."/>
            <person name="Darling A.E."/>
            <person name="Facciotti M.T."/>
        </authorList>
    </citation>
    <scope>NUCLEOTIDE SEQUENCE [LARGE SCALE GENOMIC DNA]</scope>
    <source>
        <strain evidence="5 6">JCM 13563</strain>
    </source>
</reference>
<dbReference type="AlphaFoldDB" id="M0C6Y3"/>
<dbReference type="PANTHER" id="PTHR30570:SF1">
    <property type="entry name" value="PHOSPHATE-BINDING PROTEIN PSTS"/>
    <property type="match status" value="1"/>
</dbReference>
<evidence type="ECO:0000256" key="3">
    <source>
        <dbReference type="SAM" id="MobiDB-lite"/>
    </source>
</evidence>
<dbReference type="eggNOG" id="arCOG00213">
    <property type="taxonomic scope" value="Archaea"/>
</dbReference>
<dbReference type="Gene3D" id="3.40.190.10">
    <property type="entry name" value="Periplasmic binding protein-like II"/>
    <property type="match status" value="2"/>
</dbReference>
<dbReference type="CDD" id="cd13654">
    <property type="entry name" value="PBP2_phosphate_like_2"/>
    <property type="match status" value="1"/>
</dbReference>
<organism evidence="5 6">
    <name type="scientific">Natrinema limicola JCM 13563</name>
    <dbReference type="NCBI Taxonomy" id="1230457"/>
    <lineage>
        <taxon>Archaea</taxon>
        <taxon>Methanobacteriati</taxon>
        <taxon>Methanobacteriota</taxon>
        <taxon>Stenosarchaea group</taxon>
        <taxon>Halobacteria</taxon>
        <taxon>Halobacteriales</taxon>
        <taxon>Natrialbaceae</taxon>
        <taxon>Natrinema</taxon>
    </lineage>
</organism>
<dbReference type="PROSITE" id="PS51257">
    <property type="entry name" value="PROKAR_LIPOPROTEIN"/>
    <property type="match status" value="1"/>
</dbReference>
<evidence type="ECO:0000313" key="5">
    <source>
        <dbReference type="EMBL" id="ELZ18107.1"/>
    </source>
</evidence>